<comment type="caution">
    <text evidence="7">The sequence shown here is derived from an EMBL/GenBank/DDBJ whole genome shotgun (WGS) entry which is preliminary data.</text>
</comment>
<accession>A0ABN8PPQ3</accession>
<keyword evidence="2 4" id="KW-0547">Nucleotide-binding</keyword>
<feature type="domain" description="Protein kinase" evidence="6">
    <location>
        <begin position="19"/>
        <end position="291"/>
    </location>
</feature>
<dbReference type="CDD" id="cd14016">
    <property type="entry name" value="STKc_CK1"/>
    <property type="match status" value="1"/>
</dbReference>
<sequence>MASCVRPSIRGGSLIAKKYRCLGQIGEGSFGVIFLGKNEENREQVAIKIESQHSSQPKTLLDEARLLSTLHRASGNGIAEGFPQVHWSGQEVNNNILIMDLLGANLDQLLQKESGKFSLKTVIQLADQMICRIKFVHDNGYLHRDIKPENFLMGRRDNARKVYLIDFGLAKKYRDKRVRHIPLRQKESCELTGTARYASLNAHKGMELSRRDDLESIGFVLLYFLKGSLPWQGLQARSDQERFKLITEKKLSFSAERLCHKLPDAFKDYLNYCRGLKFEEEPDYEYLRDLFQQLASKVKIELDGRFDWSPNPTKISRTCKNNEQKELE</sequence>
<dbReference type="InterPro" id="IPR000719">
    <property type="entry name" value="Prot_kinase_dom"/>
</dbReference>
<name>A0ABN8PPQ3_9CNID</name>
<evidence type="ECO:0000256" key="1">
    <source>
        <dbReference type="ARBA" id="ARBA00012513"/>
    </source>
</evidence>
<dbReference type="PROSITE" id="PS50011">
    <property type="entry name" value="PROTEIN_KINASE_DOM"/>
    <property type="match status" value="1"/>
</dbReference>
<dbReference type="EC" id="2.7.11.1" evidence="1"/>
<dbReference type="EMBL" id="CALNXK010000080">
    <property type="protein sequence ID" value="CAH3146979.1"/>
    <property type="molecule type" value="Genomic_DNA"/>
</dbReference>
<dbReference type="Pfam" id="PF00069">
    <property type="entry name" value="Pkinase"/>
    <property type="match status" value="1"/>
</dbReference>
<dbReference type="Gene3D" id="1.10.510.10">
    <property type="entry name" value="Transferase(Phosphotransferase) domain 1"/>
    <property type="match status" value="1"/>
</dbReference>
<reference evidence="7 8" key="1">
    <citation type="submission" date="2022-05" db="EMBL/GenBank/DDBJ databases">
        <authorList>
            <consortium name="Genoscope - CEA"/>
            <person name="William W."/>
        </authorList>
    </citation>
    <scope>NUCLEOTIDE SEQUENCE [LARGE SCALE GENOMIC DNA]</scope>
</reference>
<evidence type="ECO:0000256" key="5">
    <source>
        <dbReference type="RuleBase" id="RU000304"/>
    </source>
</evidence>
<dbReference type="Proteomes" id="UP001159405">
    <property type="component" value="Unassembled WGS sequence"/>
</dbReference>
<evidence type="ECO:0000256" key="4">
    <source>
        <dbReference type="PROSITE-ProRule" id="PRU10141"/>
    </source>
</evidence>
<dbReference type="InterPro" id="IPR017441">
    <property type="entry name" value="Protein_kinase_ATP_BS"/>
</dbReference>
<keyword evidence="5" id="KW-0418">Kinase</keyword>
<dbReference type="PROSITE" id="PS00107">
    <property type="entry name" value="PROTEIN_KINASE_ATP"/>
    <property type="match status" value="1"/>
</dbReference>
<keyword evidence="5" id="KW-0808">Transferase</keyword>
<evidence type="ECO:0000256" key="2">
    <source>
        <dbReference type="ARBA" id="ARBA00022741"/>
    </source>
</evidence>
<feature type="binding site" evidence="4">
    <location>
        <position position="48"/>
    </location>
    <ligand>
        <name>ATP</name>
        <dbReference type="ChEBI" id="CHEBI:30616"/>
    </ligand>
</feature>
<dbReference type="InterPro" id="IPR050235">
    <property type="entry name" value="CK1_Ser-Thr_kinase"/>
</dbReference>
<dbReference type="InterPro" id="IPR008271">
    <property type="entry name" value="Ser/Thr_kinase_AS"/>
</dbReference>
<evidence type="ECO:0000259" key="6">
    <source>
        <dbReference type="PROSITE" id="PS50011"/>
    </source>
</evidence>
<keyword evidence="3 4" id="KW-0067">ATP-binding</keyword>
<comment type="similarity">
    <text evidence="5">Belongs to the protein kinase superfamily.</text>
</comment>
<evidence type="ECO:0000313" key="7">
    <source>
        <dbReference type="EMBL" id="CAH3146979.1"/>
    </source>
</evidence>
<dbReference type="SUPFAM" id="SSF56112">
    <property type="entry name" value="Protein kinase-like (PK-like)"/>
    <property type="match status" value="1"/>
</dbReference>
<keyword evidence="5" id="KW-0723">Serine/threonine-protein kinase</keyword>
<dbReference type="SMART" id="SM00220">
    <property type="entry name" value="S_TKc"/>
    <property type="match status" value="1"/>
</dbReference>
<evidence type="ECO:0000256" key="3">
    <source>
        <dbReference type="ARBA" id="ARBA00022840"/>
    </source>
</evidence>
<dbReference type="PANTHER" id="PTHR11909">
    <property type="entry name" value="CASEIN KINASE-RELATED"/>
    <property type="match status" value="1"/>
</dbReference>
<proteinExistence type="inferred from homology"/>
<evidence type="ECO:0000313" key="8">
    <source>
        <dbReference type="Proteomes" id="UP001159405"/>
    </source>
</evidence>
<keyword evidence="8" id="KW-1185">Reference proteome</keyword>
<dbReference type="InterPro" id="IPR011009">
    <property type="entry name" value="Kinase-like_dom_sf"/>
</dbReference>
<protein>
    <recommendedName>
        <fullName evidence="1">non-specific serine/threonine protein kinase</fullName>
        <ecNumber evidence="1">2.7.11.1</ecNumber>
    </recommendedName>
</protein>
<dbReference type="PROSITE" id="PS00108">
    <property type="entry name" value="PROTEIN_KINASE_ST"/>
    <property type="match status" value="1"/>
</dbReference>
<organism evidence="7 8">
    <name type="scientific">Porites lobata</name>
    <dbReference type="NCBI Taxonomy" id="104759"/>
    <lineage>
        <taxon>Eukaryota</taxon>
        <taxon>Metazoa</taxon>
        <taxon>Cnidaria</taxon>
        <taxon>Anthozoa</taxon>
        <taxon>Hexacorallia</taxon>
        <taxon>Scleractinia</taxon>
        <taxon>Fungiina</taxon>
        <taxon>Poritidae</taxon>
        <taxon>Porites</taxon>
    </lineage>
</organism>
<gene>
    <name evidence="7" type="ORF">PLOB_00046036</name>
</gene>